<evidence type="ECO:0000313" key="1">
    <source>
        <dbReference type="EMBL" id="KOA82801.1"/>
    </source>
</evidence>
<dbReference type="RefSeq" id="WP_013721060.1">
    <property type="nucleotide sequence ID" value="NZ_LGVO01000039.1"/>
</dbReference>
<name>A0A9Q1ZC60_CLOBO</name>
<comment type="caution">
    <text evidence="1">The sequence shown here is derived from an EMBL/GenBank/DDBJ whole genome shotgun (WGS) entry which is preliminary data.</text>
</comment>
<protein>
    <submittedName>
        <fullName evidence="1">Epsilon-toxin type B</fullName>
    </submittedName>
</protein>
<dbReference type="Gene3D" id="2.170.15.10">
    <property type="entry name" value="Proaerolysin, chain A, domain 3"/>
    <property type="match status" value="1"/>
</dbReference>
<dbReference type="EMBL" id="LGVR01000096">
    <property type="protein sequence ID" value="KOA82801.1"/>
    <property type="molecule type" value="Genomic_DNA"/>
</dbReference>
<dbReference type="InterPro" id="IPR004991">
    <property type="entry name" value="Aerolysin-like"/>
</dbReference>
<dbReference type="Pfam" id="PF03318">
    <property type="entry name" value="ETX_MTX2"/>
    <property type="match status" value="1"/>
</dbReference>
<dbReference type="AlphaFoldDB" id="A0A9Q1ZC60"/>
<reference evidence="1 2" key="1">
    <citation type="submission" date="2015-07" db="EMBL/GenBank/DDBJ databases">
        <title>Draft genome sequences of 17 French Clostridium botulinum group III.</title>
        <authorList>
            <person name="Woudstra C."/>
            <person name="Le Marechal C."/>
            <person name="Souillard R."/>
            <person name="Bayon-Auboyer M.-H."/>
            <person name="Dessouter D."/>
            <person name="Fach P."/>
        </authorList>
    </citation>
    <scope>NUCLEOTIDE SEQUENCE [LARGE SCALE GENOMIC DNA]</scope>
    <source>
        <strain evidence="1 2">12LNRI-CD</strain>
    </source>
</reference>
<dbReference type="CDD" id="cd20223">
    <property type="entry name" value="PFM_epsilon-toxin-like"/>
    <property type="match status" value="1"/>
</dbReference>
<evidence type="ECO:0000313" key="2">
    <source>
        <dbReference type="Proteomes" id="UP000037540"/>
    </source>
</evidence>
<accession>A0A9Q1ZC60</accession>
<dbReference type="Proteomes" id="UP000037540">
    <property type="component" value="Unassembled WGS sequence"/>
</dbReference>
<proteinExistence type="predicted"/>
<dbReference type="SUPFAM" id="SSF56973">
    <property type="entry name" value="Aerolisin/ETX pore-forming domain"/>
    <property type="match status" value="1"/>
</dbReference>
<gene>
    <name evidence="1" type="ORF">ADU74_13020</name>
</gene>
<sequence>MIESMESAYSKLLVPYYKYLANGRPYEEANSSILDELKAGRYHFNTEGAMGVSPIGEPLVTGNETLYVGNTVLTNNTSITRKMKSESFTKKVTFTGTNRTVMGLKVGWKSSVKVIAKFLGNGVEGTVEIGGDFNFGRETSQTNSKVLTYTLPSQDILVPPHSRVEVTSVFNKVTCSGKVQLQSTVKGQDFITLCFNNCDDHIDKDGTFRYVPFDELAKIANIQQFRPNEKGSGEMRVMGIAEYTAETATNFMIRLRQFDLRNKNIISSDSYNIKPIISD</sequence>
<organism evidence="1 2">
    <name type="scientific">Clostridium botulinum</name>
    <dbReference type="NCBI Taxonomy" id="1491"/>
    <lineage>
        <taxon>Bacteria</taxon>
        <taxon>Bacillati</taxon>
        <taxon>Bacillota</taxon>
        <taxon>Clostridia</taxon>
        <taxon>Eubacteriales</taxon>
        <taxon>Clostridiaceae</taxon>
        <taxon>Clostridium</taxon>
    </lineage>
</organism>